<dbReference type="SUPFAM" id="SSF82114">
    <property type="entry name" value="Riboflavin kinase-like"/>
    <property type="match status" value="1"/>
</dbReference>
<dbReference type="InterPro" id="IPR023468">
    <property type="entry name" value="Riboflavin_kinase"/>
</dbReference>
<dbReference type="GO" id="GO:0009231">
    <property type="term" value="P:riboflavin biosynthetic process"/>
    <property type="evidence" value="ECO:0007669"/>
    <property type="project" value="InterPro"/>
</dbReference>
<dbReference type="NCBIfam" id="NF004160">
    <property type="entry name" value="PRK05627.1-3"/>
    <property type="match status" value="1"/>
</dbReference>
<dbReference type="CDD" id="cd02064">
    <property type="entry name" value="FAD_synthetase_N"/>
    <property type="match status" value="1"/>
</dbReference>
<evidence type="ECO:0000256" key="12">
    <source>
        <dbReference type="ARBA" id="ARBA00023268"/>
    </source>
</evidence>
<dbReference type="Gene3D" id="2.40.30.30">
    <property type="entry name" value="Riboflavin kinase-like"/>
    <property type="match status" value="1"/>
</dbReference>
<organism evidence="17 18">
    <name type="scientific">Xanthobacter dioxanivorans</name>
    <dbReference type="NCBI Taxonomy" id="2528964"/>
    <lineage>
        <taxon>Bacteria</taxon>
        <taxon>Pseudomonadati</taxon>
        <taxon>Pseudomonadota</taxon>
        <taxon>Alphaproteobacteria</taxon>
        <taxon>Hyphomicrobiales</taxon>
        <taxon>Xanthobacteraceae</taxon>
        <taxon>Xanthobacter</taxon>
    </lineage>
</organism>
<dbReference type="GO" id="GO:0009398">
    <property type="term" value="P:FMN biosynthetic process"/>
    <property type="evidence" value="ECO:0007669"/>
    <property type="project" value="UniProtKB-UniRule"/>
</dbReference>
<reference evidence="17 18" key="1">
    <citation type="submission" date="2020-10" db="EMBL/GenBank/DDBJ databases">
        <title>Degradation of 1,4-Dioxane by Xanthobacter sp. YN2, via a Novel Group-2 Soluble Di-Iron Monooxygenase.</title>
        <authorList>
            <person name="Ma F."/>
            <person name="Wang Y."/>
            <person name="Yang J."/>
            <person name="Guo H."/>
            <person name="Su D."/>
            <person name="Yu L."/>
        </authorList>
    </citation>
    <scope>NUCLEOTIDE SEQUENCE [LARGE SCALE GENOMIC DNA]</scope>
    <source>
        <strain evidence="17 18">YN2</strain>
    </source>
</reference>
<dbReference type="InterPro" id="IPR015864">
    <property type="entry name" value="FAD_synthase"/>
</dbReference>
<dbReference type="AlphaFoldDB" id="A0A974PR43"/>
<evidence type="ECO:0000256" key="15">
    <source>
        <dbReference type="PIRNR" id="PIRNR004491"/>
    </source>
</evidence>
<keyword evidence="12" id="KW-0511">Multifunctional enzyme</keyword>
<dbReference type="NCBIfam" id="NF004159">
    <property type="entry name" value="PRK05627.1-2"/>
    <property type="match status" value="1"/>
</dbReference>
<evidence type="ECO:0000313" key="18">
    <source>
        <dbReference type="Proteomes" id="UP000596427"/>
    </source>
</evidence>
<dbReference type="InterPro" id="IPR015865">
    <property type="entry name" value="Riboflavin_kinase_bac/euk"/>
</dbReference>
<evidence type="ECO:0000256" key="3">
    <source>
        <dbReference type="ARBA" id="ARBA00005201"/>
    </source>
</evidence>
<keyword evidence="6 15" id="KW-0808">Transferase</keyword>
<comment type="catalytic activity">
    <reaction evidence="13 15">
        <text>riboflavin + ATP = FMN + ADP + H(+)</text>
        <dbReference type="Rhea" id="RHEA:14357"/>
        <dbReference type="ChEBI" id="CHEBI:15378"/>
        <dbReference type="ChEBI" id="CHEBI:30616"/>
        <dbReference type="ChEBI" id="CHEBI:57986"/>
        <dbReference type="ChEBI" id="CHEBI:58210"/>
        <dbReference type="ChEBI" id="CHEBI:456216"/>
        <dbReference type="EC" id="2.7.1.26"/>
    </reaction>
</comment>
<evidence type="ECO:0000256" key="7">
    <source>
        <dbReference type="ARBA" id="ARBA00022695"/>
    </source>
</evidence>
<evidence type="ECO:0000256" key="4">
    <source>
        <dbReference type="ARBA" id="ARBA00022630"/>
    </source>
</evidence>
<proteinExistence type="inferred from homology"/>
<dbReference type="Gene3D" id="3.40.50.620">
    <property type="entry name" value="HUPs"/>
    <property type="match status" value="1"/>
</dbReference>
<comment type="function">
    <text evidence="1">Catalyzes the phosphorylation of riboflavin to FMN followed by the adenylation of FMN to FAD.</text>
</comment>
<evidence type="ECO:0000256" key="1">
    <source>
        <dbReference type="ARBA" id="ARBA00002121"/>
    </source>
</evidence>
<dbReference type="PANTHER" id="PTHR22749:SF6">
    <property type="entry name" value="RIBOFLAVIN KINASE"/>
    <property type="match status" value="1"/>
</dbReference>
<dbReference type="GO" id="GO:0003919">
    <property type="term" value="F:FMN adenylyltransferase activity"/>
    <property type="evidence" value="ECO:0007669"/>
    <property type="project" value="UniProtKB-UniRule"/>
</dbReference>
<dbReference type="GO" id="GO:0005524">
    <property type="term" value="F:ATP binding"/>
    <property type="evidence" value="ECO:0007669"/>
    <property type="project" value="UniProtKB-UniRule"/>
</dbReference>
<accession>A0A974PR43</accession>
<evidence type="ECO:0000256" key="6">
    <source>
        <dbReference type="ARBA" id="ARBA00022679"/>
    </source>
</evidence>
<evidence type="ECO:0000256" key="8">
    <source>
        <dbReference type="ARBA" id="ARBA00022741"/>
    </source>
</evidence>
<evidence type="ECO:0000256" key="13">
    <source>
        <dbReference type="ARBA" id="ARBA00047880"/>
    </source>
</evidence>
<keyword evidence="9 15" id="KW-0418">Kinase</keyword>
<keyword evidence="8 15" id="KW-0547">Nucleotide-binding</keyword>
<dbReference type="RefSeq" id="WP_203195116.1">
    <property type="nucleotide sequence ID" value="NZ_CP063362.1"/>
</dbReference>
<dbReference type="EC" id="2.7.7.2" evidence="15"/>
<comment type="pathway">
    <text evidence="3 15">Cofactor biosynthesis; FMN biosynthesis; FMN from riboflavin (ATP route): step 1/1.</text>
</comment>
<keyword evidence="18" id="KW-1185">Reference proteome</keyword>
<dbReference type="Proteomes" id="UP000596427">
    <property type="component" value="Chromosome"/>
</dbReference>
<dbReference type="InterPro" id="IPR014729">
    <property type="entry name" value="Rossmann-like_a/b/a_fold"/>
</dbReference>
<keyword evidence="11 15" id="KW-0067">ATP-binding</keyword>
<protein>
    <recommendedName>
        <fullName evidence="15">Riboflavin biosynthesis protein</fullName>
    </recommendedName>
    <domain>
        <recommendedName>
            <fullName evidence="15">Riboflavin kinase</fullName>
            <ecNumber evidence="15">2.7.1.26</ecNumber>
        </recommendedName>
        <alternativeName>
            <fullName evidence="15">Flavokinase</fullName>
        </alternativeName>
    </domain>
    <domain>
        <recommendedName>
            <fullName evidence="15">FMN adenylyltransferase</fullName>
            <ecNumber evidence="15">2.7.7.2</ecNumber>
        </recommendedName>
        <alternativeName>
            <fullName evidence="15">FAD pyrophosphorylase</fullName>
        </alternativeName>
        <alternativeName>
            <fullName evidence="15">FAD synthase</fullName>
        </alternativeName>
    </domain>
</protein>
<evidence type="ECO:0000256" key="2">
    <source>
        <dbReference type="ARBA" id="ARBA00004726"/>
    </source>
</evidence>
<dbReference type="PANTHER" id="PTHR22749">
    <property type="entry name" value="RIBOFLAVIN KINASE/FMN ADENYLYLTRANSFERASE"/>
    <property type="match status" value="1"/>
</dbReference>
<dbReference type="NCBIfam" id="TIGR00083">
    <property type="entry name" value="ribF"/>
    <property type="match status" value="1"/>
</dbReference>
<keyword evidence="7 15" id="KW-0548">Nucleotidyltransferase</keyword>
<dbReference type="GO" id="GO:0008531">
    <property type="term" value="F:riboflavin kinase activity"/>
    <property type="evidence" value="ECO:0007669"/>
    <property type="project" value="UniProtKB-UniRule"/>
</dbReference>
<evidence type="ECO:0000256" key="11">
    <source>
        <dbReference type="ARBA" id="ARBA00022840"/>
    </source>
</evidence>
<dbReference type="InterPro" id="IPR023465">
    <property type="entry name" value="Riboflavin_kinase_dom_sf"/>
</dbReference>
<dbReference type="PIRSF" id="PIRSF004491">
    <property type="entry name" value="FAD_Synth"/>
    <property type="match status" value="1"/>
</dbReference>
<evidence type="ECO:0000259" key="16">
    <source>
        <dbReference type="SMART" id="SM00904"/>
    </source>
</evidence>
<dbReference type="GO" id="GO:0006747">
    <property type="term" value="P:FAD biosynthetic process"/>
    <property type="evidence" value="ECO:0007669"/>
    <property type="project" value="UniProtKB-UniRule"/>
</dbReference>
<keyword evidence="10 15" id="KW-0274">FAD</keyword>
<name>A0A974PR43_9HYPH</name>
<evidence type="ECO:0000256" key="5">
    <source>
        <dbReference type="ARBA" id="ARBA00022643"/>
    </source>
</evidence>
<evidence type="ECO:0000256" key="10">
    <source>
        <dbReference type="ARBA" id="ARBA00022827"/>
    </source>
</evidence>
<dbReference type="InterPro" id="IPR002606">
    <property type="entry name" value="Riboflavin_kinase_bac"/>
</dbReference>
<evidence type="ECO:0000256" key="14">
    <source>
        <dbReference type="ARBA" id="ARBA00049494"/>
    </source>
</evidence>
<dbReference type="KEGG" id="xdi:EZH22_07775"/>
<keyword evidence="4 15" id="KW-0285">Flavoprotein</keyword>
<evidence type="ECO:0000256" key="9">
    <source>
        <dbReference type="ARBA" id="ARBA00022777"/>
    </source>
</evidence>
<dbReference type="FunFam" id="3.40.50.620:FF:000021">
    <property type="entry name" value="Riboflavin biosynthesis protein"/>
    <property type="match status" value="1"/>
</dbReference>
<feature type="domain" description="Riboflavin kinase" evidence="16">
    <location>
        <begin position="191"/>
        <end position="314"/>
    </location>
</feature>
<keyword evidence="5 15" id="KW-0288">FMN</keyword>
<comment type="pathway">
    <text evidence="2 15">Cofactor biosynthesis; FAD biosynthesis; FAD from FMN: step 1/1.</text>
</comment>
<comment type="catalytic activity">
    <reaction evidence="14 15">
        <text>FMN + ATP + H(+) = FAD + diphosphate</text>
        <dbReference type="Rhea" id="RHEA:17237"/>
        <dbReference type="ChEBI" id="CHEBI:15378"/>
        <dbReference type="ChEBI" id="CHEBI:30616"/>
        <dbReference type="ChEBI" id="CHEBI:33019"/>
        <dbReference type="ChEBI" id="CHEBI:57692"/>
        <dbReference type="ChEBI" id="CHEBI:58210"/>
        <dbReference type="EC" id="2.7.7.2"/>
    </reaction>
</comment>
<dbReference type="Pfam" id="PF01687">
    <property type="entry name" value="Flavokinase"/>
    <property type="match status" value="1"/>
</dbReference>
<gene>
    <name evidence="17" type="ORF">EZH22_07775</name>
</gene>
<dbReference type="EMBL" id="CP063362">
    <property type="protein sequence ID" value="QRG08204.1"/>
    <property type="molecule type" value="Genomic_DNA"/>
</dbReference>
<dbReference type="SMART" id="SM00904">
    <property type="entry name" value="Flavokinase"/>
    <property type="match status" value="1"/>
</dbReference>
<evidence type="ECO:0000313" key="17">
    <source>
        <dbReference type="EMBL" id="QRG08204.1"/>
    </source>
</evidence>
<sequence>MTQTPSSAFVLVRDAEPLPPALAHPVIAIGNFDGVHRGHRAVFDTARTMARDGGVPALALTFEPHPRTFFNPATAPFRLTPEPQKLQYIAETGLAGAIVLPFDAALASMEAEDFVRRILVERYAVTGVAVGFDFHFGRGRAGSPAFLQEAGRRHGFQVKVVEPMRDEDDAISSTAVRQALASGQVGHAAHMLGRPFTVSAEVIHGDKRGRTIGFPTANLALPADLELAFGIYAVRAVTPAGRFDGVANYGRRPTFDNGRALLEVHLFDYSGDLYGVTLDVEFHAFLRPELKFDGIDALVAQIRADAEQAREVLAKV</sequence>
<comment type="similarity">
    <text evidence="15">Belongs to the ribF family.</text>
</comment>
<dbReference type="SUPFAM" id="SSF52374">
    <property type="entry name" value="Nucleotidylyl transferase"/>
    <property type="match status" value="1"/>
</dbReference>
<dbReference type="Pfam" id="PF06574">
    <property type="entry name" value="FAD_syn"/>
    <property type="match status" value="1"/>
</dbReference>
<dbReference type="EC" id="2.7.1.26" evidence="15"/>